<evidence type="ECO:0000256" key="1">
    <source>
        <dbReference type="ARBA" id="ARBA00004751"/>
    </source>
</evidence>
<sequence>MKAKDTGLRGITIASTKISDVDGAGGRLIYRGYLIQDLAEKATFEEVCHLLLFEKLPEKNELEAFKARLAAERAIPPELIAALKTRPKSALPMDILQAGVAMLAHHDPDLQKASREALLQKAVKLVAKLPTILAAWDRIRNGKEPVAPDPRLDHAANFLYMLNGTVPNKELARFFDVCLVLHAEHSFNASTFAAREVASTRAHMYAAVSAAVGSLSGELHGGANVRVMEMLMQIGSIDKVEDYVNQTLDAGKVIMGLGHAVYKTDDPRAHILAPMSKRMGERTGETKWYEMSKLLAIKGKEAFKQRKGRDIYVNVDFYSASLYYSMGIPFDLFTGLFAISRIAGWTAHIIEEQFADAAPKPVIYRPESEYVGEYCGPAVCEFVPIGKR</sequence>
<dbReference type="NCBIfam" id="TIGR01800">
    <property type="entry name" value="cit_synth_II"/>
    <property type="match status" value="1"/>
</dbReference>
<dbReference type="Gene3D" id="1.10.580.10">
    <property type="entry name" value="Citrate Synthase, domain 1"/>
    <property type="match status" value="1"/>
</dbReference>
<evidence type="ECO:0000256" key="5">
    <source>
        <dbReference type="ARBA" id="ARBA00049288"/>
    </source>
</evidence>
<dbReference type="GO" id="GO:0005975">
    <property type="term" value="P:carbohydrate metabolic process"/>
    <property type="evidence" value="ECO:0007669"/>
    <property type="project" value="TreeGrafter"/>
</dbReference>
<evidence type="ECO:0000256" key="4">
    <source>
        <dbReference type="ARBA" id="ARBA00022679"/>
    </source>
</evidence>
<dbReference type="EMBL" id="JACNJH010000101">
    <property type="protein sequence ID" value="MBC8360692.1"/>
    <property type="molecule type" value="Genomic_DNA"/>
</dbReference>
<dbReference type="PANTHER" id="PTHR11739">
    <property type="entry name" value="CITRATE SYNTHASE"/>
    <property type="match status" value="1"/>
</dbReference>
<dbReference type="Gene3D" id="1.10.230.10">
    <property type="entry name" value="Cytochrome P450-Terp, domain 2"/>
    <property type="match status" value="1"/>
</dbReference>
<evidence type="ECO:0000256" key="2">
    <source>
        <dbReference type="ARBA" id="ARBA00010566"/>
    </source>
</evidence>
<dbReference type="InterPro" id="IPR016143">
    <property type="entry name" value="Citrate_synth-like_sm_a-sub"/>
</dbReference>
<dbReference type="GO" id="GO:0036440">
    <property type="term" value="F:citrate synthase activity"/>
    <property type="evidence" value="ECO:0007669"/>
    <property type="project" value="UniProtKB-EC"/>
</dbReference>
<dbReference type="GO" id="GO:0005737">
    <property type="term" value="C:cytoplasm"/>
    <property type="evidence" value="ECO:0007669"/>
    <property type="project" value="InterPro"/>
</dbReference>
<dbReference type="InterPro" id="IPR024176">
    <property type="entry name" value="Citrate_synthase_bac-typ"/>
</dbReference>
<feature type="active site" evidence="7">
    <location>
        <position position="316"/>
    </location>
</feature>
<dbReference type="InterPro" id="IPR011278">
    <property type="entry name" value="2-MeCitrate/Citrate_synth_II"/>
</dbReference>
<dbReference type="UniPathway" id="UPA00223">
    <property type="reaction ID" value="UER00717"/>
</dbReference>
<evidence type="ECO:0000313" key="8">
    <source>
        <dbReference type="EMBL" id="MBC8360692.1"/>
    </source>
</evidence>
<dbReference type="PIRSF" id="PIRSF001369">
    <property type="entry name" value="Citrate_synth"/>
    <property type="match status" value="1"/>
</dbReference>
<comment type="pathway">
    <text evidence="1">Carbohydrate metabolism; tricarboxylic acid cycle; isocitrate from oxaloacetate: step 1/2.</text>
</comment>
<dbReference type="SUPFAM" id="SSF48256">
    <property type="entry name" value="Citrate synthase"/>
    <property type="match status" value="1"/>
</dbReference>
<comment type="similarity">
    <text evidence="2 6">Belongs to the citrate synthase family.</text>
</comment>
<dbReference type="PRINTS" id="PR00143">
    <property type="entry name" value="CITRTSNTHASE"/>
</dbReference>
<keyword evidence="3" id="KW-0816">Tricarboxylic acid cycle</keyword>
<gene>
    <name evidence="8" type="ORF">H8E23_04785</name>
</gene>
<proteinExistence type="inferred from homology"/>
<feature type="active site" evidence="7">
    <location>
        <position position="259"/>
    </location>
</feature>
<dbReference type="AlphaFoldDB" id="A0A8J6NJN2"/>
<name>A0A8J6NJN2_9BACT</name>
<dbReference type="InterPro" id="IPR036969">
    <property type="entry name" value="Citrate_synthase_sf"/>
</dbReference>
<dbReference type="InterPro" id="IPR002020">
    <property type="entry name" value="Citrate_synthase"/>
</dbReference>
<dbReference type="Pfam" id="PF00285">
    <property type="entry name" value="Citrate_synt"/>
    <property type="match status" value="1"/>
</dbReference>
<dbReference type="CDD" id="cd06110">
    <property type="entry name" value="BSuCS-II_like"/>
    <property type="match status" value="1"/>
</dbReference>
<comment type="catalytic activity">
    <reaction evidence="5">
        <text>oxaloacetate + acetyl-CoA + H2O = citrate + CoA + H(+)</text>
        <dbReference type="Rhea" id="RHEA:16845"/>
        <dbReference type="ChEBI" id="CHEBI:15377"/>
        <dbReference type="ChEBI" id="CHEBI:15378"/>
        <dbReference type="ChEBI" id="CHEBI:16452"/>
        <dbReference type="ChEBI" id="CHEBI:16947"/>
        <dbReference type="ChEBI" id="CHEBI:57287"/>
        <dbReference type="ChEBI" id="CHEBI:57288"/>
        <dbReference type="EC" id="2.3.3.16"/>
    </reaction>
</comment>
<evidence type="ECO:0000313" key="9">
    <source>
        <dbReference type="Proteomes" id="UP000603434"/>
    </source>
</evidence>
<evidence type="ECO:0000256" key="7">
    <source>
        <dbReference type="PIRSR" id="PIRSR001369-1"/>
    </source>
</evidence>
<evidence type="ECO:0000256" key="6">
    <source>
        <dbReference type="PIRNR" id="PIRNR001369"/>
    </source>
</evidence>
<protein>
    <recommendedName>
        <fullName evidence="6">Citrate synthase</fullName>
    </recommendedName>
</protein>
<keyword evidence="4 6" id="KW-0808">Transferase</keyword>
<reference evidence="8 9" key="1">
    <citation type="submission" date="2020-08" db="EMBL/GenBank/DDBJ databases">
        <title>Bridging the membrane lipid divide: bacteria of the FCB group superphylum have the potential to synthesize archaeal ether lipids.</title>
        <authorList>
            <person name="Villanueva L."/>
            <person name="Von Meijenfeldt F.A.B."/>
            <person name="Westbye A.B."/>
            <person name="Yadav S."/>
            <person name="Hopmans E.C."/>
            <person name="Dutilh B.E."/>
            <person name="Sinninghe Damste J.S."/>
        </authorList>
    </citation>
    <scope>NUCLEOTIDE SEQUENCE [LARGE SCALE GENOMIC DNA]</scope>
    <source>
        <strain evidence="8">NIOZ-UU30</strain>
    </source>
</reference>
<accession>A0A8J6NJN2</accession>
<dbReference type="PANTHER" id="PTHR11739:SF4">
    <property type="entry name" value="CITRATE SYNTHASE, PEROXISOMAL"/>
    <property type="match status" value="1"/>
</dbReference>
<dbReference type="Proteomes" id="UP000603434">
    <property type="component" value="Unassembled WGS sequence"/>
</dbReference>
<evidence type="ECO:0000256" key="3">
    <source>
        <dbReference type="ARBA" id="ARBA00022532"/>
    </source>
</evidence>
<dbReference type="InterPro" id="IPR016142">
    <property type="entry name" value="Citrate_synth-like_lrg_a-sub"/>
</dbReference>
<dbReference type="GO" id="GO:0006099">
    <property type="term" value="P:tricarboxylic acid cycle"/>
    <property type="evidence" value="ECO:0007669"/>
    <property type="project" value="UniProtKB-UniPathway"/>
</dbReference>
<organism evidence="8 9">
    <name type="scientific">Candidatus Desulfatibia profunda</name>
    <dbReference type="NCBI Taxonomy" id="2841695"/>
    <lineage>
        <taxon>Bacteria</taxon>
        <taxon>Pseudomonadati</taxon>
        <taxon>Thermodesulfobacteriota</taxon>
        <taxon>Desulfobacteria</taxon>
        <taxon>Desulfobacterales</taxon>
        <taxon>Desulfobacterales incertae sedis</taxon>
        <taxon>Candidatus Desulfatibia</taxon>
    </lineage>
</organism>
<comment type="caution">
    <text evidence="8">The sequence shown here is derived from an EMBL/GenBank/DDBJ whole genome shotgun (WGS) entry which is preliminary data.</text>
</comment>